<dbReference type="Gene3D" id="1.10.10.10">
    <property type="entry name" value="Winged helix-like DNA-binding domain superfamily/Winged helix DNA-binding domain"/>
    <property type="match status" value="1"/>
</dbReference>
<dbReference type="SUPFAM" id="SSF54909">
    <property type="entry name" value="Dimeric alpha+beta barrel"/>
    <property type="match status" value="1"/>
</dbReference>
<dbReference type="InterPro" id="IPR019888">
    <property type="entry name" value="Tscrpt_reg_AsnC-like"/>
</dbReference>
<dbReference type="PRINTS" id="PR00033">
    <property type="entry name" value="HTHASNC"/>
</dbReference>
<dbReference type="Gene3D" id="3.30.70.920">
    <property type="match status" value="1"/>
</dbReference>
<name>A0A1Y5XCJ1_KIBAR</name>
<dbReference type="InterPro" id="IPR036388">
    <property type="entry name" value="WH-like_DNA-bd_sf"/>
</dbReference>
<evidence type="ECO:0000313" key="6">
    <source>
        <dbReference type="Proteomes" id="UP000192674"/>
    </source>
</evidence>
<evidence type="ECO:0000256" key="2">
    <source>
        <dbReference type="ARBA" id="ARBA00023125"/>
    </source>
</evidence>
<dbReference type="AlphaFoldDB" id="A0A1Y5XCJ1"/>
<reference evidence="5 6" key="1">
    <citation type="submission" date="2017-04" db="EMBL/GenBank/DDBJ databases">
        <authorList>
            <person name="Afonso C.L."/>
            <person name="Miller P.J."/>
            <person name="Scott M.A."/>
            <person name="Spackman E."/>
            <person name="Goraichik I."/>
            <person name="Dimitrov K.M."/>
            <person name="Suarez D.L."/>
            <person name="Swayne D.E."/>
        </authorList>
    </citation>
    <scope>NUCLEOTIDE SEQUENCE [LARGE SCALE GENOMIC DNA]</scope>
    <source>
        <strain evidence="5 6">DSM 43828</strain>
    </source>
</reference>
<dbReference type="Proteomes" id="UP000192674">
    <property type="component" value="Unassembled WGS sequence"/>
</dbReference>
<keyword evidence="1" id="KW-0805">Transcription regulation</keyword>
<dbReference type="InterPro" id="IPR000485">
    <property type="entry name" value="AsnC-type_HTH_dom"/>
</dbReference>
<dbReference type="PANTHER" id="PTHR30154">
    <property type="entry name" value="LEUCINE-RESPONSIVE REGULATORY PROTEIN"/>
    <property type="match status" value="1"/>
</dbReference>
<organism evidence="5 6">
    <name type="scientific">Kibdelosporangium aridum</name>
    <dbReference type="NCBI Taxonomy" id="2030"/>
    <lineage>
        <taxon>Bacteria</taxon>
        <taxon>Bacillati</taxon>
        <taxon>Actinomycetota</taxon>
        <taxon>Actinomycetes</taxon>
        <taxon>Pseudonocardiales</taxon>
        <taxon>Pseudonocardiaceae</taxon>
        <taxon>Kibdelosporangium</taxon>
    </lineage>
</organism>
<evidence type="ECO:0000259" key="4">
    <source>
        <dbReference type="PROSITE" id="PS50956"/>
    </source>
</evidence>
<accession>A0A1Y5XCJ1</accession>
<dbReference type="InterPro" id="IPR036390">
    <property type="entry name" value="WH_DNA-bd_sf"/>
</dbReference>
<dbReference type="Pfam" id="PF01037">
    <property type="entry name" value="AsnC_trans_reg"/>
    <property type="match status" value="1"/>
</dbReference>
<dbReference type="GO" id="GO:0043565">
    <property type="term" value="F:sequence-specific DNA binding"/>
    <property type="evidence" value="ECO:0007669"/>
    <property type="project" value="InterPro"/>
</dbReference>
<dbReference type="InterPro" id="IPR019887">
    <property type="entry name" value="Tscrpt_reg_AsnC/Lrp_C"/>
</dbReference>
<evidence type="ECO:0000313" key="5">
    <source>
        <dbReference type="EMBL" id="SMC83933.1"/>
    </source>
</evidence>
<keyword evidence="3" id="KW-0804">Transcription</keyword>
<dbReference type="GO" id="GO:0005829">
    <property type="term" value="C:cytosol"/>
    <property type="evidence" value="ECO:0007669"/>
    <property type="project" value="TreeGrafter"/>
</dbReference>
<gene>
    <name evidence="5" type="ORF">SAMN05661093_01976</name>
</gene>
<dbReference type="SMART" id="SM00344">
    <property type="entry name" value="HTH_ASNC"/>
    <property type="match status" value="1"/>
</dbReference>
<keyword evidence="2" id="KW-0238">DNA-binding</keyword>
<protein>
    <submittedName>
        <fullName evidence="5">Lrp/AsnC family transcriptional regulator, regulator for asnA, asnC and gidA</fullName>
    </submittedName>
</protein>
<proteinExistence type="predicted"/>
<dbReference type="SUPFAM" id="SSF46785">
    <property type="entry name" value="Winged helix' DNA-binding domain"/>
    <property type="match status" value="1"/>
</dbReference>
<keyword evidence="6" id="KW-1185">Reference proteome</keyword>
<dbReference type="GO" id="GO:0043200">
    <property type="term" value="P:response to amino acid"/>
    <property type="evidence" value="ECO:0007669"/>
    <property type="project" value="TreeGrafter"/>
</dbReference>
<evidence type="ECO:0000256" key="1">
    <source>
        <dbReference type="ARBA" id="ARBA00023015"/>
    </source>
</evidence>
<dbReference type="PROSITE" id="PS50956">
    <property type="entry name" value="HTH_ASNC_2"/>
    <property type="match status" value="1"/>
</dbReference>
<sequence>MSILSMPRRLTNDKGTRVTDWIKPLGAIAEHTSVPSDPVPLDTTDLQLLLLLSQDARTSQRSLARELGMSAPAVADRIARLQRLGVIEGYGIRLNWSTLGYPTIAYLTVTAGQGYEQGPIMSALAELPEVEEVLLVTGNVDMLVRVRVRDHTHLRELLINGVWQIEGIQRTETSLSVAEMKPKNTTSELLTDMLRRAGED</sequence>
<dbReference type="EMBL" id="FWXV01000002">
    <property type="protein sequence ID" value="SMC83933.1"/>
    <property type="molecule type" value="Genomic_DNA"/>
</dbReference>
<dbReference type="Pfam" id="PF13412">
    <property type="entry name" value="HTH_24"/>
    <property type="match status" value="1"/>
</dbReference>
<dbReference type="PANTHER" id="PTHR30154:SF34">
    <property type="entry name" value="TRANSCRIPTIONAL REGULATOR AZLB"/>
    <property type="match status" value="1"/>
</dbReference>
<feature type="domain" description="HTH asnC-type" evidence="4">
    <location>
        <begin position="41"/>
        <end position="102"/>
    </location>
</feature>
<evidence type="ECO:0000256" key="3">
    <source>
        <dbReference type="ARBA" id="ARBA00023163"/>
    </source>
</evidence>
<dbReference type="InterPro" id="IPR011008">
    <property type="entry name" value="Dimeric_a/b-barrel"/>
</dbReference>